<evidence type="ECO:0000313" key="1">
    <source>
        <dbReference type="EMBL" id="OAO95673.1"/>
    </source>
</evidence>
<accession>A0A178UPW6</accession>
<dbReference type="Proteomes" id="UP000078284">
    <property type="component" value="Chromosome 5"/>
</dbReference>
<protein>
    <submittedName>
        <fullName evidence="1">Uncharacterized protein</fullName>
    </submittedName>
</protein>
<sequence length="156" mass="17718">MVQKNTIPSDQIRERPYVVAGDSVNMIVKTSCLAPYYVFKSCFHTLHGTVHTCGVLAIDKSMEKYIVGKADDCVSDVAICQVNPIDENEFVGFIEYSELLLGMETAFSGAKVGWKQEVMMLELQLKSVENMWEWAYDKGKNKPRNDVDYTLIFFVI</sequence>
<gene>
    <name evidence="1" type="ordered locus">AXX17_At5g20970</name>
</gene>
<proteinExistence type="predicted"/>
<reference evidence="2" key="1">
    <citation type="journal article" date="2016" name="Proc. Natl. Acad. Sci. U.S.A.">
        <title>Chromosome-level assembly of Arabidopsis thaliana Ler reveals the extent of translocation and inversion polymorphisms.</title>
        <authorList>
            <person name="Zapata L."/>
            <person name="Ding J."/>
            <person name="Willing E.M."/>
            <person name="Hartwig B."/>
            <person name="Bezdan D."/>
            <person name="Jiao W.B."/>
            <person name="Patel V."/>
            <person name="Velikkakam James G."/>
            <person name="Koornneef M."/>
            <person name="Ossowski S."/>
            <person name="Schneeberger K."/>
        </authorList>
    </citation>
    <scope>NUCLEOTIDE SEQUENCE [LARGE SCALE GENOMIC DNA]</scope>
    <source>
        <strain evidence="2">cv. Landsberg erecta</strain>
    </source>
</reference>
<dbReference type="EMBL" id="LUHQ01000005">
    <property type="protein sequence ID" value="OAO95673.1"/>
    <property type="molecule type" value="Genomic_DNA"/>
</dbReference>
<comment type="caution">
    <text evidence="1">The sequence shown here is derived from an EMBL/GenBank/DDBJ whole genome shotgun (WGS) entry which is preliminary data.</text>
</comment>
<organism evidence="1 2">
    <name type="scientific">Arabidopsis thaliana</name>
    <name type="common">Mouse-ear cress</name>
    <dbReference type="NCBI Taxonomy" id="3702"/>
    <lineage>
        <taxon>Eukaryota</taxon>
        <taxon>Viridiplantae</taxon>
        <taxon>Streptophyta</taxon>
        <taxon>Embryophyta</taxon>
        <taxon>Tracheophyta</taxon>
        <taxon>Spermatophyta</taxon>
        <taxon>Magnoliopsida</taxon>
        <taxon>eudicotyledons</taxon>
        <taxon>Gunneridae</taxon>
        <taxon>Pentapetalae</taxon>
        <taxon>rosids</taxon>
        <taxon>malvids</taxon>
        <taxon>Brassicales</taxon>
        <taxon>Brassicaceae</taxon>
        <taxon>Camelineae</taxon>
        <taxon>Arabidopsis</taxon>
    </lineage>
</organism>
<evidence type="ECO:0000313" key="2">
    <source>
        <dbReference type="Proteomes" id="UP000078284"/>
    </source>
</evidence>
<dbReference type="AlphaFoldDB" id="A0A178UPW6"/>
<name>A0A178UPW6_ARATH</name>